<keyword evidence="3" id="KW-1185">Reference proteome</keyword>
<name>A0ABW0WX63_9ACTN</name>
<evidence type="ECO:0000256" key="1">
    <source>
        <dbReference type="SAM" id="MobiDB-lite"/>
    </source>
</evidence>
<feature type="compositionally biased region" description="Basic and acidic residues" evidence="1">
    <location>
        <begin position="1"/>
        <end position="15"/>
    </location>
</feature>
<evidence type="ECO:0000313" key="3">
    <source>
        <dbReference type="Proteomes" id="UP001595975"/>
    </source>
</evidence>
<comment type="caution">
    <text evidence="2">The sequence shown here is derived from an EMBL/GenBank/DDBJ whole genome shotgun (WGS) entry which is preliminary data.</text>
</comment>
<proteinExistence type="predicted"/>
<sequence>MTGKPELTRLTRGDSGEGSGECGSDDCPNVYATGHGSFVVQGSTFTGFRAPEGESLVEIPEEILREAFRALGW</sequence>
<dbReference type="RefSeq" id="WP_380224478.1">
    <property type="nucleotide sequence ID" value="NZ_JBHSOF010000006.1"/>
</dbReference>
<dbReference type="Proteomes" id="UP001595975">
    <property type="component" value="Unassembled WGS sequence"/>
</dbReference>
<protein>
    <submittedName>
        <fullName evidence="2">Uncharacterized protein</fullName>
    </submittedName>
</protein>
<feature type="region of interest" description="Disordered" evidence="1">
    <location>
        <begin position="1"/>
        <end position="27"/>
    </location>
</feature>
<accession>A0ABW0WX63</accession>
<organism evidence="2 3">
    <name type="scientific">Kitasatospora misakiensis</name>
    <dbReference type="NCBI Taxonomy" id="67330"/>
    <lineage>
        <taxon>Bacteria</taxon>
        <taxon>Bacillati</taxon>
        <taxon>Actinomycetota</taxon>
        <taxon>Actinomycetes</taxon>
        <taxon>Kitasatosporales</taxon>
        <taxon>Streptomycetaceae</taxon>
        <taxon>Kitasatospora</taxon>
    </lineage>
</organism>
<reference evidence="3" key="1">
    <citation type="journal article" date="2019" name="Int. J. Syst. Evol. Microbiol.">
        <title>The Global Catalogue of Microorganisms (GCM) 10K type strain sequencing project: providing services to taxonomists for standard genome sequencing and annotation.</title>
        <authorList>
            <consortium name="The Broad Institute Genomics Platform"/>
            <consortium name="The Broad Institute Genome Sequencing Center for Infectious Disease"/>
            <person name="Wu L."/>
            <person name="Ma J."/>
        </authorList>
    </citation>
    <scope>NUCLEOTIDE SEQUENCE [LARGE SCALE GENOMIC DNA]</scope>
    <source>
        <strain evidence="3">CGMCC 4.1437</strain>
    </source>
</reference>
<dbReference type="EMBL" id="JBHSOF010000006">
    <property type="protein sequence ID" value="MFC5662862.1"/>
    <property type="molecule type" value="Genomic_DNA"/>
</dbReference>
<gene>
    <name evidence="2" type="ORF">ACFP3U_07675</name>
</gene>
<evidence type="ECO:0000313" key="2">
    <source>
        <dbReference type="EMBL" id="MFC5662862.1"/>
    </source>
</evidence>